<feature type="domain" description="FAD-binding FR-type" evidence="4">
    <location>
        <begin position="2"/>
        <end position="103"/>
    </location>
</feature>
<dbReference type="Gene3D" id="2.40.30.10">
    <property type="entry name" value="Translation factors"/>
    <property type="match status" value="1"/>
</dbReference>
<dbReference type="InterPro" id="IPR050415">
    <property type="entry name" value="MRET"/>
</dbReference>
<dbReference type="PANTHER" id="PTHR47354:SF5">
    <property type="entry name" value="PROTEIN RFBI"/>
    <property type="match status" value="1"/>
</dbReference>
<evidence type="ECO:0000313" key="6">
    <source>
        <dbReference type="Proteomes" id="UP000198967"/>
    </source>
</evidence>
<evidence type="ECO:0000313" key="5">
    <source>
        <dbReference type="EMBL" id="SDE52720.1"/>
    </source>
</evidence>
<proteinExistence type="predicted"/>
<dbReference type="Pfam" id="PF00970">
    <property type="entry name" value="FAD_binding_6"/>
    <property type="match status" value="1"/>
</dbReference>
<sequence length="227" mass="24194">MPSWQTATVVDVRRETPSAKTLRLRLPTVSAHVAGQYYVLRLTADDGYTASRDYSVASVPGSDTIDLTVELLPGGEVSGFLHDVVEVGDELEVRGPIGGWFAWDGSAPALGVAGGSGVVPLMSMLRLSRERTTAPFRLLVSARRPADLYYADELTGPEVSVAYTRQTPPGYGRAAGRLVAEDLAGLLTPDQTVYVCGTPPFCDHATDLLQSAGVDASRIRAERFGPS</sequence>
<dbReference type="Gene3D" id="3.40.50.80">
    <property type="entry name" value="Nucleotide-binding domain of ferredoxin-NADP reductase (FNR) module"/>
    <property type="match status" value="1"/>
</dbReference>
<evidence type="ECO:0000256" key="2">
    <source>
        <dbReference type="ARBA" id="ARBA00022714"/>
    </source>
</evidence>
<evidence type="ECO:0000259" key="4">
    <source>
        <dbReference type="PROSITE" id="PS51384"/>
    </source>
</evidence>
<dbReference type="GO" id="GO:0051537">
    <property type="term" value="F:2 iron, 2 sulfur cluster binding"/>
    <property type="evidence" value="ECO:0007669"/>
    <property type="project" value="UniProtKB-KW"/>
</dbReference>
<evidence type="ECO:0000256" key="3">
    <source>
        <dbReference type="ARBA" id="ARBA00023014"/>
    </source>
</evidence>
<dbReference type="PROSITE" id="PS51384">
    <property type="entry name" value="FAD_FR"/>
    <property type="match status" value="1"/>
</dbReference>
<dbReference type="SUPFAM" id="SSF63380">
    <property type="entry name" value="Riboflavin synthase domain-like"/>
    <property type="match status" value="1"/>
</dbReference>
<dbReference type="PRINTS" id="PR00410">
    <property type="entry name" value="PHEHYDRXLASE"/>
</dbReference>
<dbReference type="AlphaFoldDB" id="A0A1G7DNL1"/>
<organism evidence="5 6">
    <name type="scientific">Pseudonocardia oroxyli</name>
    <dbReference type="NCBI Taxonomy" id="366584"/>
    <lineage>
        <taxon>Bacteria</taxon>
        <taxon>Bacillati</taxon>
        <taxon>Actinomycetota</taxon>
        <taxon>Actinomycetes</taxon>
        <taxon>Pseudonocardiales</taxon>
        <taxon>Pseudonocardiaceae</taxon>
        <taxon>Pseudonocardia</taxon>
    </lineage>
</organism>
<dbReference type="Pfam" id="PF00175">
    <property type="entry name" value="NAD_binding_1"/>
    <property type="match status" value="1"/>
</dbReference>
<dbReference type="OrthoDB" id="5179582at2"/>
<dbReference type="STRING" id="366584.SAMN05216377_10183"/>
<dbReference type="InterPro" id="IPR001433">
    <property type="entry name" value="OxRdtase_FAD/NAD-bd"/>
</dbReference>
<accession>A0A1G7DNL1</accession>
<dbReference type="EMBL" id="FNBE01000001">
    <property type="protein sequence ID" value="SDE52720.1"/>
    <property type="molecule type" value="Genomic_DNA"/>
</dbReference>
<protein>
    <submittedName>
        <fullName evidence="5">Ferredoxin-NADP reductase</fullName>
    </submittedName>
</protein>
<keyword evidence="6" id="KW-1185">Reference proteome</keyword>
<dbReference type="PANTHER" id="PTHR47354">
    <property type="entry name" value="NADH OXIDOREDUCTASE HCR"/>
    <property type="match status" value="1"/>
</dbReference>
<evidence type="ECO:0000256" key="1">
    <source>
        <dbReference type="ARBA" id="ARBA00001974"/>
    </source>
</evidence>
<dbReference type="InterPro" id="IPR039261">
    <property type="entry name" value="FNR_nucleotide-bd"/>
</dbReference>
<dbReference type="RefSeq" id="WP_093074789.1">
    <property type="nucleotide sequence ID" value="NZ_FNBE01000001.1"/>
</dbReference>
<gene>
    <name evidence="5" type="ORF">SAMN05216377_10183</name>
</gene>
<name>A0A1G7DNL1_PSEOR</name>
<dbReference type="SUPFAM" id="SSF52343">
    <property type="entry name" value="Ferredoxin reductase-like, C-terminal NADP-linked domain"/>
    <property type="match status" value="1"/>
</dbReference>
<keyword evidence="2" id="KW-0479">Metal-binding</keyword>
<keyword evidence="2" id="KW-0408">Iron</keyword>
<keyword evidence="2" id="KW-0001">2Fe-2S</keyword>
<comment type="cofactor">
    <cofactor evidence="1">
        <name>FAD</name>
        <dbReference type="ChEBI" id="CHEBI:57692"/>
    </cofactor>
</comment>
<dbReference type="InterPro" id="IPR017938">
    <property type="entry name" value="Riboflavin_synthase-like_b-brl"/>
</dbReference>
<dbReference type="InterPro" id="IPR008333">
    <property type="entry name" value="Cbr1-like_FAD-bd_dom"/>
</dbReference>
<keyword evidence="3" id="KW-0411">Iron-sulfur</keyword>
<dbReference type="Proteomes" id="UP000198967">
    <property type="component" value="Unassembled WGS sequence"/>
</dbReference>
<reference evidence="5 6" key="1">
    <citation type="submission" date="2016-10" db="EMBL/GenBank/DDBJ databases">
        <authorList>
            <person name="de Groot N.N."/>
        </authorList>
    </citation>
    <scope>NUCLEOTIDE SEQUENCE [LARGE SCALE GENOMIC DNA]</scope>
    <source>
        <strain evidence="5 6">CGMCC 4.3143</strain>
    </source>
</reference>
<dbReference type="GO" id="GO:0016491">
    <property type="term" value="F:oxidoreductase activity"/>
    <property type="evidence" value="ECO:0007669"/>
    <property type="project" value="InterPro"/>
</dbReference>
<dbReference type="InterPro" id="IPR017927">
    <property type="entry name" value="FAD-bd_FR_type"/>
</dbReference>